<evidence type="ECO:0000313" key="2">
    <source>
        <dbReference type="EMBL" id="RNF08545.1"/>
    </source>
</evidence>
<proteinExistence type="predicted"/>
<dbReference type="Proteomes" id="UP000283634">
    <property type="component" value="Unassembled WGS sequence"/>
</dbReference>
<keyword evidence="3" id="KW-1185">Reference proteome</keyword>
<organism evidence="2 3">
    <name type="scientific">Trypanosoma rangeli</name>
    <dbReference type="NCBI Taxonomy" id="5698"/>
    <lineage>
        <taxon>Eukaryota</taxon>
        <taxon>Discoba</taxon>
        <taxon>Euglenozoa</taxon>
        <taxon>Kinetoplastea</taxon>
        <taxon>Metakinetoplastina</taxon>
        <taxon>Trypanosomatida</taxon>
        <taxon>Trypanosomatidae</taxon>
        <taxon>Trypanosoma</taxon>
        <taxon>Herpetosoma</taxon>
    </lineage>
</organism>
<evidence type="ECO:0000256" key="1">
    <source>
        <dbReference type="SAM" id="MobiDB-lite"/>
    </source>
</evidence>
<comment type="caution">
    <text evidence="2">The sequence shown here is derived from an EMBL/GenBank/DDBJ whole genome shotgun (WGS) entry which is preliminary data.</text>
</comment>
<dbReference type="EMBL" id="MKGL01000064">
    <property type="protein sequence ID" value="RNF08545.1"/>
    <property type="molecule type" value="Genomic_DNA"/>
</dbReference>
<name>A0A422NST4_TRYRA</name>
<dbReference type="RefSeq" id="XP_029240464.1">
    <property type="nucleotide sequence ID" value="XM_029379773.1"/>
</dbReference>
<evidence type="ECO:0000313" key="3">
    <source>
        <dbReference type="Proteomes" id="UP000283634"/>
    </source>
</evidence>
<sequence length="302" mass="33306">MTWIAIDRSSKGSLFSVSHPMQRAGRPAGPALQPRLRTSRATGDEDKPSQKGGRRVTRGQGKMNGSSRNVSAGGRSHRRGNSKGANSTREKEGATSDSSLATQQEEEQVHRYLDSAWEKFGEARVLLRQNCFLEAWKILMEAKDFIDAAACHYCCGLDRQNRALVQLGHELNAATQSWLRWERLAGHPGLSDSLLPSGKASTVMLQTQKQAEQQQERQSQCLPQERREGETNIDMAEDSDEKLEGREGSNGHESPNASPRAVETILTMDRKGSEKKKCTGRGMEWRGCCAGLPSETGCHVSL</sequence>
<dbReference type="OrthoDB" id="251044at2759"/>
<protein>
    <submittedName>
        <fullName evidence="2">Uncharacterized protein</fullName>
    </submittedName>
</protein>
<feature type="compositionally biased region" description="Low complexity" evidence="1">
    <location>
        <begin position="207"/>
        <end position="223"/>
    </location>
</feature>
<feature type="region of interest" description="Disordered" evidence="1">
    <location>
        <begin position="207"/>
        <end position="279"/>
    </location>
</feature>
<dbReference type="AlphaFoldDB" id="A0A422NST4"/>
<feature type="compositionally biased region" description="Basic and acidic residues" evidence="1">
    <location>
        <begin position="268"/>
        <end position="277"/>
    </location>
</feature>
<gene>
    <name evidence="2" type="ORF">TraAM80_02782</name>
</gene>
<feature type="region of interest" description="Disordered" evidence="1">
    <location>
        <begin position="15"/>
        <end position="106"/>
    </location>
</feature>
<dbReference type="GeneID" id="40326715"/>
<accession>A0A422NST4</accession>
<reference evidence="2 3" key="1">
    <citation type="journal article" date="2018" name="BMC Genomics">
        <title>Genomic comparison of Trypanosoma conorhini and Trypanosoma rangeli to Trypanosoma cruzi strains of high and low virulence.</title>
        <authorList>
            <person name="Bradwell K.R."/>
            <person name="Koparde V.N."/>
            <person name="Matveyev A.V."/>
            <person name="Serrano M.G."/>
            <person name="Alves J.M."/>
            <person name="Parikh H."/>
            <person name="Huang B."/>
            <person name="Lee V."/>
            <person name="Espinosa-Alvarez O."/>
            <person name="Ortiz P.A."/>
            <person name="Costa-Martins A.G."/>
            <person name="Teixeira M.M."/>
            <person name="Buck G.A."/>
        </authorList>
    </citation>
    <scope>NUCLEOTIDE SEQUENCE [LARGE SCALE GENOMIC DNA]</scope>
    <source>
        <strain evidence="2 3">AM80</strain>
    </source>
</reference>